<sequence>MPVKKTIPPERDKPKKVISKQDRKEIREAVGSIPGLIIEHVSFDQNNSMSDENENINHNKRFMLSDEKRREHQKKKNTMFIGVGIVILVLAGLWIINMKSFFFDNKHSISSEEALLGTIKNDFDATIGRLNAAPTETSSPPKTVPEEDLKSALLAGFASVSSTSSTVSSTPEIKDFPTAKTVTSTTSTKSTP</sequence>
<evidence type="ECO:0000313" key="3">
    <source>
        <dbReference type="EMBL" id="OGH66371.1"/>
    </source>
</evidence>
<accession>A0A1F6M3Z2</accession>
<dbReference type="EMBL" id="MFPX01000019">
    <property type="protein sequence ID" value="OGH66371.1"/>
    <property type="molecule type" value="Genomic_DNA"/>
</dbReference>
<evidence type="ECO:0000256" key="2">
    <source>
        <dbReference type="SAM" id="Phobius"/>
    </source>
</evidence>
<evidence type="ECO:0000256" key="1">
    <source>
        <dbReference type="SAM" id="MobiDB-lite"/>
    </source>
</evidence>
<keyword evidence="2" id="KW-1133">Transmembrane helix</keyword>
<dbReference type="AlphaFoldDB" id="A0A1F6M3Z2"/>
<keyword evidence="2" id="KW-0472">Membrane</keyword>
<dbReference type="Proteomes" id="UP000178742">
    <property type="component" value="Unassembled WGS sequence"/>
</dbReference>
<protein>
    <submittedName>
        <fullName evidence="3">Uncharacterized protein</fullName>
    </submittedName>
</protein>
<reference evidence="3 4" key="1">
    <citation type="journal article" date="2016" name="Nat. Commun.">
        <title>Thousands of microbial genomes shed light on interconnected biogeochemical processes in an aquifer system.</title>
        <authorList>
            <person name="Anantharaman K."/>
            <person name="Brown C.T."/>
            <person name="Hug L.A."/>
            <person name="Sharon I."/>
            <person name="Castelle C.J."/>
            <person name="Probst A.J."/>
            <person name="Thomas B.C."/>
            <person name="Singh A."/>
            <person name="Wilkins M.J."/>
            <person name="Karaoz U."/>
            <person name="Brodie E.L."/>
            <person name="Williams K.H."/>
            <person name="Hubbard S.S."/>
            <person name="Banfield J.F."/>
        </authorList>
    </citation>
    <scope>NUCLEOTIDE SEQUENCE [LARGE SCALE GENOMIC DNA]</scope>
</reference>
<feature type="compositionally biased region" description="Basic and acidic residues" evidence="1">
    <location>
        <begin position="7"/>
        <end position="21"/>
    </location>
</feature>
<keyword evidence="2" id="KW-0812">Transmembrane</keyword>
<feature type="compositionally biased region" description="Low complexity" evidence="1">
    <location>
        <begin position="178"/>
        <end position="192"/>
    </location>
</feature>
<feature type="transmembrane region" description="Helical" evidence="2">
    <location>
        <begin position="78"/>
        <end position="96"/>
    </location>
</feature>
<evidence type="ECO:0000313" key="4">
    <source>
        <dbReference type="Proteomes" id="UP000178742"/>
    </source>
</evidence>
<dbReference type="STRING" id="1798676.A3B90_02415"/>
<feature type="region of interest" description="Disordered" evidence="1">
    <location>
        <begin position="1"/>
        <end position="21"/>
    </location>
</feature>
<organism evidence="3 4">
    <name type="scientific">Candidatus Magasanikbacteria bacterium RIFCSPHIGHO2_02_FULL_41_13</name>
    <dbReference type="NCBI Taxonomy" id="1798676"/>
    <lineage>
        <taxon>Bacteria</taxon>
        <taxon>Candidatus Magasanikiibacteriota</taxon>
    </lineage>
</organism>
<feature type="compositionally biased region" description="Low complexity" evidence="1">
    <location>
        <begin position="160"/>
        <end position="170"/>
    </location>
</feature>
<feature type="region of interest" description="Disordered" evidence="1">
    <location>
        <begin position="160"/>
        <end position="192"/>
    </location>
</feature>
<gene>
    <name evidence="3" type="ORF">A3B90_02415</name>
</gene>
<proteinExistence type="predicted"/>
<name>A0A1F6M3Z2_9BACT</name>
<comment type="caution">
    <text evidence="3">The sequence shown here is derived from an EMBL/GenBank/DDBJ whole genome shotgun (WGS) entry which is preliminary data.</text>
</comment>